<dbReference type="RefSeq" id="WP_075148613.1">
    <property type="nucleotide sequence ID" value="NZ_CP018839.1"/>
</dbReference>
<reference evidence="3 4" key="1">
    <citation type="submission" date="2016-12" db="EMBL/GenBank/DDBJ databases">
        <title>Complete genome sequence of Thauera chlorobenzoica, a Betaproteobacterium degrading haloaromatics anaerobically to CO2 and halides.</title>
        <authorList>
            <person name="Goris T."/>
            <person name="Mergelsberg M."/>
            <person name="Boll M."/>
        </authorList>
    </citation>
    <scope>NUCLEOTIDE SEQUENCE [LARGE SCALE GENOMIC DNA]</scope>
    <source>
        <strain evidence="3 4">3CB1</strain>
    </source>
</reference>
<protein>
    <recommendedName>
        <fullName evidence="2">Antitoxin</fullName>
    </recommendedName>
</protein>
<dbReference type="Gene3D" id="3.40.1620.10">
    <property type="entry name" value="YefM-like domain"/>
    <property type="match status" value="1"/>
</dbReference>
<name>A0A1H5RRT3_9RHOO</name>
<comment type="similarity">
    <text evidence="1 2">Belongs to the phD/YefM antitoxin family.</text>
</comment>
<dbReference type="KEGG" id="tcl:Tchl_2373"/>
<dbReference type="SUPFAM" id="SSF143120">
    <property type="entry name" value="YefM-like"/>
    <property type="match status" value="1"/>
</dbReference>
<dbReference type="STRING" id="96773.Tchl_2373"/>
<dbReference type="AlphaFoldDB" id="A0A1H5RRT3"/>
<evidence type="ECO:0000256" key="1">
    <source>
        <dbReference type="ARBA" id="ARBA00009981"/>
    </source>
</evidence>
<evidence type="ECO:0000313" key="3">
    <source>
        <dbReference type="EMBL" id="APR05213.1"/>
    </source>
</evidence>
<dbReference type="EMBL" id="CP018839">
    <property type="protein sequence ID" value="APR05213.1"/>
    <property type="molecule type" value="Genomic_DNA"/>
</dbReference>
<evidence type="ECO:0000256" key="2">
    <source>
        <dbReference type="RuleBase" id="RU362080"/>
    </source>
</evidence>
<accession>A0A1H5RRT3</accession>
<dbReference type="OrthoDB" id="165038at2"/>
<proteinExistence type="inferred from homology"/>
<evidence type="ECO:0000313" key="4">
    <source>
        <dbReference type="Proteomes" id="UP000185739"/>
    </source>
</evidence>
<sequence length="91" mass="10422">MRTVTSVEAQNRFGELIDSAQREPVTITRRGRPVAFVLSPADMKELLAVREQRERVVSDFEAFFRSADARLKPEALDLSDSDVQRMVNELR</sequence>
<keyword evidence="4" id="KW-1185">Reference proteome</keyword>
<dbReference type="NCBIfam" id="TIGR01552">
    <property type="entry name" value="phd_fam"/>
    <property type="match status" value="1"/>
</dbReference>
<comment type="function">
    <text evidence="2">Antitoxin component of a type II toxin-antitoxin (TA) system.</text>
</comment>
<organism evidence="3 4">
    <name type="scientific">Thauera chlorobenzoica</name>
    <dbReference type="NCBI Taxonomy" id="96773"/>
    <lineage>
        <taxon>Bacteria</taxon>
        <taxon>Pseudomonadati</taxon>
        <taxon>Pseudomonadota</taxon>
        <taxon>Betaproteobacteria</taxon>
        <taxon>Rhodocyclales</taxon>
        <taxon>Zoogloeaceae</taxon>
        <taxon>Thauera</taxon>
    </lineage>
</organism>
<dbReference type="Proteomes" id="UP000185739">
    <property type="component" value="Chromosome"/>
</dbReference>
<dbReference type="InterPro" id="IPR036165">
    <property type="entry name" value="YefM-like_sf"/>
</dbReference>
<gene>
    <name evidence="3" type="ORF">Tchl_2373</name>
</gene>
<dbReference type="InterPro" id="IPR006442">
    <property type="entry name" value="Antitoxin_Phd/YefM"/>
</dbReference>
<dbReference type="Pfam" id="PF02604">
    <property type="entry name" value="PhdYeFM_antitox"/>
    <property type="match status" value="1"/>
</dbReference>